<dbReference type="Pfam" id="PF00079">
    <property type="entry name" value="Serpin"/>
    <property type="match status" value="1"/>
</dbReference>
<dbReference type="InterPro" id="IPR042178">
    <property type="entry name" value="Serpin_sf_1"/>
</dbReference>
<dbReference type="OrthoDB" id="671595at2759"/>
<dbReference type="GeneID" id="20320251"/>
<dbReference type="InterPro" id="IPR000215">
    <property type="entry name" value="Serpin_fam"/>
</dbReference>
<dbReference type="Proteomes" id="UP000054324">
    <property type="component" value="Unassembled WGS sequence"/>
</dbReference>
<dbReference type="PROSITE" id="PS00284">
    <property type="entry name" value="SERPIN"/>
    <property type="match status" value="1"/>
</dbReference>
<organism evidence="4 5">
    <name type="scientific">Opisthorchis viverrini</name>
    <name type="common">Southeast Asian liver fluke</name>
    <dbReference type="NCBI Taxonomy" id="6198"/>
    <lineage>
        <taxon>Eukaryota</taxon>
        <taxon>Metazoa</taxon>
        <taxon>Spiralia</taxon>
        <taxon>Lophotrochozoa</taxon>
        <taxon>Platyhelminthes</taxon>
        <taxon>Trematoda</taxon>
        <taxon>Digenea</taxon>
        <taxon>Opisthorchiida</taxon>
        <taxon>Opisthorchiata</taxon>
        <taxon>Opisthorchiidae</taxon>
        <taxon>Opisthorchis</taxon>
    </lineage>
</organism>
<dbReference type="KEGG" id="ovi:T265_06069"/>
<dbReference type="InterPro" id="IPR036186">
    <property type="entry name" value="Serpin_sf"/>
</dbReference>
<dbReference type="SUPFAM" id="SSF56574">
    <property type="entry name" value="Serpins"/>
    <property type="match status" value="1"/>
</dbReference>
<gene>
    <name evidence="4" type="ORF">T265_06069</name>
</gene>
<protein>
    <recommendedName>
        <fullName evidence="3">Serpin domain-containing protein</fullName>
    </recommendedName>
</protein>
<dbReference type="GO" id="GO:0004867">
    <property type="term" value="F:serine-type endopeptidase inhibitor activity"/>
    <property type="evidence" value="ECO:0007669"/>
    <property type="project" value="InterPro"/>
</dbReference>
<dbReference type="InterPro" id="IPR023796">
    <property type="entry name" value="Serpin_dom"/>
</dbReference>
<evidence type="ECO:0000256" key="2">
    <source>
        <dbReference type="RuleBase" id="RU000411"/>
    </source>
</evidence>
<dbReference type="PANTHER" id="PTHR11461:SF211">
    <property type="entry name" value="GH10112P-RELATED"/>
    <property type="match status" value="1"/>
</dbReference>
<proteinExistence type="inferred from homology"/>
<dbReference type="SMART" id="SM00093">
    <property type="entry name" value="SERPIN"/>
    <property type="match status" value="1"/>
</dbReference>
<evidence type="ECO:0000313" key="4">
    <source>
        <dbReference type="EMBL" id="KER26702.1"/>
    </source>
</evidence>
<dbReference type="AlphaFoldDB" id="A0A074ZLS8"/>
<dbReference type="CTD" id="20320251"/>
<evidence type="ECO:0000259" key="3">
    <source>
        <dbReference type="SMART" id="SM00093"/>
    </source>
</evidence>
<comment type="similarity">
    <text evidence="1 2">Belongs to the serpin family.</text>
</comment>
<dbReference type="Gene3D" id="2.30.39.10">
    <property type="entry name" value="Alpha-1-antitrypsin, domain 1"/>
    <property type="match status" value="1"/>
</dbReference>
<evidence type="ECO:0000256" key="1">
    <source>
        <dbReference type="ARBA" id="ARBA00009500"/>
    </source>
</evidence>
<accession>A0A074ZLS8</accession>
<dbReference type="PANTHER" id="PTHR11461">
    <property type="entry name" value="SERINE PROTEASE INHIBITOR, SERPIN"/>
    <property type="match status" value="1"/>
</dbReference>
<sequence length="259" mass="29149">MADQLEIYGSVGQFASDFYAQVIQQQAELIPDNVLTEDSVLALINALYFRGLWKYPFDKTKTTEEDFHRLDGTVKRVPMMNIVGHYPTLQLEDMNAQAIKLPFTHSLYDMLIILPYWTSGLPAVLDKLKQPGKLRSILQQDFRDTRVIVRLPRFKLAELPTTDVKNLLKACGLTALFDSSEADLSQMTDQRGIAISDILHKAVIEVDEEGVTAAAATGMIASTRTRTPEFDVNHPFFLAVIYKSTLPVFMGHVVEPEEN</sequence>
<dbReference type="RefSeq" id="XP_009169511.1">
    <property type="nucleotide sequence ID" value="XM_009171247.1"/>
</dbReference>
<name>A0A074ZLS8_OPIVI</name>
<dbReference type="InterPro" id="IPR023795">
    <property type="entry name" value="Serpin_CS"/>
</dbReference>
<dbReference type="InterPro" id="IPR042185">
    <property type="entry name" value="Serpin_sf_2"/>
</dbReference>
<dbReference type="Gene3D" id="3.30.497.10">
    <property type="entry name" value="Antithrombin, subunit I, domain 2"/>
    <property type="match status" value="1"/>
</dbReference>
<evidence type="ECO:0000313" key="5">
    <source>
        <dbReference type="Proteomes" id="UP000054324"/>
    </source>
</evidence>
<reference evidence="4 5" key="1">
    <citation type="submission" date="2013-11" db="EMBL/GenBank/DDBJ databases">
        <title>Opisthorchis viverrini - life in the bile duct.</title>
        <authorList>
            <person name="Young N.D."/>
            <person name="Nagarajan N."/>
            <person name="Lin S.J."/>
            <person name="Korhonen P.K."/>
            <person name="Jex A.R."/>
            <person name="Hall R.S."/>
            <person name="Safavi-Hemami H."/>
            <person name="Kaewkong W."/>
            <person name="Bertrand D."/>
            <person name="Gao S."/>
            <person name="Seet Q."/>
            <person name="Wongkham S."/>
            <person name="Teh B.T."/>
            <person name="Wongkham C."/>
            <person name="Intapan P.M."/>
            <person name="Maleewong W."/>
            <person name="Yang X."/>
            <person name="Hu M."/>
            <person name="Wang Z."/>
            <person name="Hofmann A."/>
            <person name="Sternberg P.W."/>
            <person name="Tan P."/>
            <person name="Wang J."/>
            <person name="Gasser R.B."/>
        </authorList>
    </citation>
    <scope>NUCLEOTIDE SEQUENCE [LARGE SCALE GENOMIC DNA]</scope>
</reference>
<dbReference type="GO" id="GO:0005615">
    <property type="term" value="C:extracellular space"/>
    <property type="evidence" value="ECO:0007669"/>
    <property type="project" value="InterPro"/>
</dbReference>
<feature type="domain" description="Serpin" evidence="3">
    <location>
        <begin position="5"/>
        <end position="256"/>
    </location>
</feature>
<keyword evidence="5" id="KW-1185">Reference proteome</keyword>
<dbReference type="EMBL" id="KL596740">
    <property type="protein sequence ID" value="KER26702.1"/>
    <property type="molecule type" value="Genomic_DNA"/>
</dbReference>